<proteinExistence type="predicted"/>
<keyword evidence="1" id="KW-0732">Signal</keyword>
<accession>A0A2M3ZWC7</accession>
<feature type="signal peptide" evidence="1">
    <location>
        <begin position="1"/>
        <end position="24"/>
    </location>
</feature>
<protein>
    <submittedName>
        <fullName evidence="2">Putative secreted peptide</fullName>
    </submittedName>
</protein>
<sequence>MPRSCDWGFLSNAAVLAIALRAFANVVFPESTCPRMPTFRFRYILPVCKHRQRAVCDKNTNPKQSRFRFYALHLVGA</sequence>
<feature type="chain" id="PRO_5014656318" evidence="1">
    <location>
        <begin position="25"/>
        <end position="77"/>
    </location>
</feature>
<dbReference type="AlphaFoldDB" id="A0A2M3ZWC7"/>
<name>A0A2M3ZWC7_9DIPT</name>
<organism evidence="2">
    <name type="scientific">Anopheles braziliensis</name>
    <dbReference type="NCBI Taxonomy" id="58242"/>
    <lineage>
        <taxon>Eukaryota</taxon>
        <taxon>Metazoa</taxon>
        <taxon>Ecdysozoa</taxon>
        <taxon>Arthropoda</taxon>
        <taxon>Hexapoda</taxon>
        <taxon>Insecta</taxon>
        <taxon>Pterygota</taxon>
        <taxon>Neoptera</taxon>
        <taxon>Endopterygota</taxon>
        <taxon>Diptera</taxon>
        <taxon>Nematocera</taxon>
        <taxon>Culicoidea</taxon>
        <taxon>Culicidae</taxon>
        <taxon>Anophelinae</taxon>
        <taxon>Anopheles</taxon>
    </lineage>
</organism>
<evidence type="ECO:0000313" key="2">
    <source>
        <dbReference type="EMBL" id="MBW32856.1"/>
    </source>
</evidence>
<dbReference type="EMBL" id="GGFM01012105">
    <property type="protein sequence ID" value="MBW32856.1"/>
    <property type="molecule type" value="Transcribed_RNA"/>
</dbReference>
<reference evidence="2" key="1">
    <citation type="submission" date="2018-01" db="EMBL/GenBank/DDBJ databases">
        <title>An insight into the sialome of Amazonian anophelines.</title>
        <authorList>
            <person name="Ribeiro J.M."/>
            <person name="Scarpassa V."/>
            <person name="Calvo E."/>
        </authorList>
    </citation>
    <scope>NUCLEOTIDE SEQUENCE</scope>
    <source>
        <tissue evidence="2">Salivary glands</tissue>
    </source>
</reference>
<evidence type="ECO:0000256" key="1">
    <source>
        <dbReference type="SAM" id="SignalP"/>
    </source>
</evidence>